<dbReference type="EMBL" id="CP043473">
    <property type="protein sequence ID" value="QEL56153.1"/>
    <property type="molecule type" value="Genomic_DNA"/>
</dbReference>
<evidence type="ECO:0000259" key="1">
    <source>
        <dbReference type="Pfam" id="PF03848"/>
    </source>
</evidence>
<dbReference type="RefSeq" id="WP_149296622.1">
    <property type="nucleotide sequence ID" value="NZ_CP043473.1"/>
</dbReference>
<protein>
    <submittedName>
        <fullName evidence="2">Methyltransferase domain-containing protein</fullName>
    </submittedName>
</protein>
<dbReference type="Pfam" id="PF03848">
    <property type="entry name" value="TehB"/>
    <property type="match status" value="1"/>
</dbReference>
<evidence type="ECO:0000313" key="3">
    <source>
        <dbReference type="Proteomes" id="UP000322079"/>
    </source>
</evidence>
<dbReference type="PANTHER" id="PTHR43861">
    <property type="entry name" value="TRANS-ACONITATE 2-METHYLTRANSFERASE-RELATED"/>
    <property type="match status" value="1"/>
</dbReference>
<dbReference type="GO" id="GO:0032259">
    <property type="term" value="P:methylation"/>
    <property type="evidence" value="ECO:0007669"/>
    <property type="project" value="UniProtKB-KW"/>
</dbReference>
<dbReference type="InterPro" id="IPR029063">
    <property type="entry name" value="SAM-dependent_MTases_sf"/>
</dbReference>
<name>A0A5C1DHV0_9NEIS</name>
<accession>A0A5C1DHV0</accession>
<proteinExistence type="predicted"/>
<organism evidence="2 3">
    <name type="scientific">Chromobacterium paludis</name>
    <dbReference type="NCBI Taxonomy" id="2605945"/>
    <lineage>
        <taxon>Bacteria</taxon>
        <taxon>Pseudomonadati</taxon>
        <taxon>Pseudomonadota</taxon>
        <taxon>Betaproteobacteria</taxon>
        <taxon>Neisseriales</taxon>
        <taxon>Chromobacteriaceae</taxon>
        <taxon>Chromobacterium</taxon>
    </lineage>
</organism>
<dbReference type="SUPFAM" id="SSF53335">
    <property type="entry name" value="S-adenosyl-L-methionine-dependent methyltransferases"/>
    <property type="match status" value="1"/>
</dbReference>
<keyword evidence="2" id="KW-0489">Methyltransferase</keyword>
<reference evidence="2 3" key="1">
    <citation type="submission" date="2019-08" db="EMBL/GenBank/DDBJ databases">
        <title>Chromobacterium paludis, a novel bacterium isolated from a Maryland marsh pond.</title>
        <authorList>
            <person name="Blackburn M.B."/>
            <person name="Gundersen-Rindal D.E."/>
        </authorList>
    </citation>
    <scope>NUCLEOTIDE SEQUENCE [LARGE SCALE GENOMIC DNA]</scope>
    <source>
        <strain evidence="3">IIBBL 257-1</strain>
    </source>
</reference>
<dbReference type="InterPro" id="IPR015985">
    <property type="entry name" value="TehB-like_dom"/>
</dbReference>
<feature type="domain" description="Tellurite resistance methyltransferase TehB-like" evidence="1">
    <location>
        <begin position="38"/>
        <end position="172"/>
    </location>
</feature>
<dbReference type="Proteomes" id="UP000322079">
    <property type="component" value="Chromosome"/>
</dbReference>
<dbReference type="GO" id="GO:0008168">
    <property type="term" value="F:methyltransferase activity"/>
    <property type="evidence" value="ECO:0007669"/>
    <property type="project" value="UniProtKB-KW"/>
</dbReference>
<sequence>MGAADFDAFYRDNASFYGDRPALSLIYYLDKYNVQGGGLGLDLGCGQGRNALFLAERGFSMCGMDQSAEAIATLGERADKLHLDVCGRVADLGNSAQVDIKPRTYRIIVAYTLLDHLDPTAGECLAEAMMEGLVPGGFLFVSVFLRDDPGCCGRGGRASETAAYIRHYYQPGELRRQFGALEPLAYQEEYALDLSHGWAHHHSMARLFARKPTH</sequence>
<dbReference type="KEGG" id="chrm:FYK34_11565"/>
<keyword evidence="3" id="KW-1185">Reference proteome</keyword>
<evidence type="ECO:0000313" key="2">
    <source>
        <dbReference type="EMBL" id="QEL56153.1"/>
    </source>
</evidence>
<gene>
    <name evidence="2" type="ORF">FYK34_11565</name>
</gene>
<keyword evidence="2" id="KW-0808">Transferase</keyword>
<dbReference type="Gene3D" id="3.40.50.150">
    <property type="entry name" value="Vaccinia Virus protein VP39"/>
    <property type="match status" value="1"/>
</dbReference>
<dbReference type="AlphaFoldDB" id="A0A5C1DHV0"/>